<reference evidence="1 2" key="1">
    <citation type="submission" date="2024-10" db="EMBL/GenBank/DDBJ databases">
        <authorList>
            <person name="Kim D."/>
        </authorList>
    </citation>
    <scope>NUCLEOTIDE SEQUENCE [LARGE SCALE GENOMIC DNA]</scope>
    <source>
        <strain evidence="1">BH-2024</strain>
    </source>
</reference>
<comment type="caution">
    <text evidence="1">The sequence shown here is derived from an EMBL/GenBank/DDBJ whole genome shotgun (WGS) entry which is preliminary data.</text>
</comment>
<name>A0ABD2JAT2_9BILA</name>
<dbReference type="AlphaFoldDB" id="A0ABD2JAT2"/>
<protein>
    <submittedName>
        <fullName evidence="1">Uncharacterized protein</fullName>
    </submittedName>
</protein>
<dbReference type="Proteomes" id="UP001620626">
    <property type="component" value="Unassembled WGS sequence"/>
</dbReference>
<sequence length="555" mass="63444">MVEAFGQFTAATVDLAVAMRKMSPEVGVFVKLLEKTSSLVMAGVDTVINPGSDEYRSLGELHRLATVQFRDVQRAIELNQHEQRFGMHYMHYLTNVVLSIDTINLMFQDITNPSAAHRSHQARESFIRECNTGNTPREAIAYLNRVANLECAIPNKWEAAKYVQLRELFRQIESTAEEHSEYAMYKNELFEKFGQSSAYHRSRLLKKLSQNIQATNTSSPGQIIEAIANTIGNRFEIPSSSGCLLDAVADVNKWQRPIIYAAVNTIRLHVIQLTVIQAACINISRNGDPIQTARLFGELNANVEGIFYKIAIWLEKKMKLAWPKVTLSNAKDAIKMDLTHDNFNSTANQTASLIMQTADLTGEIGFVHTVIITEKTYDTVDWFYAVPSCDLQVGRCALIKNYRGINVIIFRYPLGSEERIRNAQKWLNQKEMHIRWSISTWFAYGAEKLPSIFEKIQAGLPEGLISPRLFYNALFLHTRNFWAHECVIPVGISSIPIGSMEPVQFVEFYFTDPQPWFVNFRYRIYLVLCQKPWLWTFEITFLLLFGMHKTNEGLL</sequence>
<evidence type="ECO:0000313" key="1">
    <source>
        <dbReference type="EMBL" id="KAL3087677.1"/>
    </source>
</evidence>
<gene>
    <name evidence="1" type="ORF">niasHT_028983</name>
</gene>
<dbReference type="EMBL" id="JBICBT010001016">
    <property type="protein sequence ID" value="KAL3087677.1"/>
    <property type="molecule type" value="Genomic_DNA"/>
</dbReference>
<evidence type="ECO:0000313" key="2">
    <source>
        <dbReference type="Proteomes" id="UP001620626"/>
    </source>
</evidence>
<proteinExistence type="predicted"/>
<organism evidence="1 2">
    <name type="scientific">Heterodera trifolii</name>
    <dbReference type="NCBI Taxonomy" id="157864"/>
    <lineage>
        <taxon>Eukaryota</taxon>
        <taxon>Metazoa</taxon>
        <taxon>Ecdysozoa</taxon>
        <taxon>Nematoda</taxon>
        <taxon>Chromadorea</taxon>
        <taxon>Rhabditida</taxon>
        <taxon>Tylenchina</taxon>
        <taxon>Tylenchomorpha</taxon>
        <taxon>Tylenchoidea</taxon>
        <taxon>Heteroderidae</taxon>
        <taxon>Heteroderinae</taxon>
        <taxon>Heterodera</taxon>
    </lineage>
</organism>
<keyword evidence="2" id="KW-1185">Reference proteome</keyword>
<accession>A0ABD2JAT2</accession>